<organism evidence="1 2">
    <name type="scientific">Acanthamoeba castellanii (strain ATCC 30010 / Neff)</name>
    <dbReference type="NCBI Taxonomy" id="1257118"/>
    <lineage>
        <taxon>Eukaryota</taxon>
        <taxon>Amoebozoa</taxon>
        <taxon>Discosea</taxon>
        <taxon>Longamoebia</taxon>
        <taxon>Centramoebida</taxon>
        <taxon>Acanthamoebidae</taxon>
        <taxon>Acanthamoeba</taxon>
    </lineage>
</organism>
<dbReference type="EMBL" id="KB007909">
    <property type="protein sequence ID" value="ELR20802.1"/>
    <property type="molecule type" value="Genomic_DNA"/>
</dbReference>
<keyword evidence="2" id="KW-1185">Reference proteome</keyword>
<dbReference type="AlphaFoldDB" id="L8H6D8"/>
<evidence type="ECO:0000313" key="2">
    <source>
        <dbReference type="Proteomes" id="UP000011083"/>
    </source>
</evidence>
<dbReference type="Proteomes" id="UP000011083">
    <property type="component" value="Unassembled WGS sequence"/>
</dbReference>
<gene>
    <name evidence="1" type="ORF">ACA1_055680</name>
</gene>
<sequence>MDITRCIYISSTGCSLYVDVARFAPGDHYLVGTVCLAAECAPSLKLDLLEAVTPVRSRVVEYLYHYNRSLYDELVEEVLPALHTHYSKDLTHHHCDPFDGPTRELFAGEEGQLLRSIDVGPGDDEAIATYRNGAAEAEMEWLPFLRMVRKLFLWSKALDP</sequence>
<dbReference type="RefSeq" id="XP_004344205.1">
    <property type="nucleotide sequence ID" value="XM_004344155.1"/>
</dbReference>
<dbReference type="GeneID" id="14921672"/>
<dbReference type="KEGG" id="acan:ACA1_055680"/>
<accession>L8H6D8</accession>
<protein>
    <submittedName>
        <fullName evidence="1">Uncharacterized protein</fullName>
    </submittedName>
</protein>
<reference evidence="1 2" key="1">
    <citation type="journal article" date="2013" name="Genome Biol.">
        <title>Genome of Acanthamoeba castellanii highlights extensive lateral gene transfer and early evolution of tyrosine kinase signaling.</title>
        <authorList>
            <person name="Clarke M."/>
            <person name="Lohan A.J."/>
            <person name="Liu B."/>
            <person name="Lagkouvardos I."/>
            <person name="Roy S."/>
            <person name="Zafar N."/>
            <person name="Bertelli C."/>
            <person name="Schilde C."/>
            <person name="Kianianmomeni A."/>
            <person name="Burglin T.R."/>
            <person name="Frech C."/>
            <person name="Turcotte B."/>
            <person name="Kopec K.O."/>
            <person name="Synnott J.M."/>
            <person name="Choo C."/>
            <person name="Paponov I."/>
            <person name="Finkler A."/>
            <person name="Soon Heng Tan C."/>
            <person name="Hutchins A.P."/>
            <person name="Weinmeier T."/>
            <person name="Rattei T."/>
            <person name="Chu J.S."/>
            <person name="Gimenez G."/>
            <person name="Irimia M."/>
            <person name="Rigden D.J."/>
            <person name="Fitzpatrick D.A."/>
            <person name="Lorenzo-Morales J."/>
            <person name="Bateman A."/>
            <person name="Chiu C.H."/>
            <person name="Tang P."/>
            <person name="Hegemann P."/>
            <person name="Fromm H."/>
            <person name="Raoult D."/>
            <person name="Greub G."/>
            <person name="Miranda-Saavedra D."/>
            <person name="Chen N."/>
            <person name="Nash P."/>
            <person name="Ginger M.L."/>
            <person name="Horn M."/>
            <person name="Schaap P."/>
            <person name="Caler L."/>
            <person name="Loftus B."/>
        </authorList>
    </citation>
    <scope>NUCLEOTIDE SEQUENCE [LARGE SCALE GENOMIC DNA]</scope>
    <source>
        <strain evidence="1 2">Neff</strain>
    </source>
</reference>
<evidence type="ECO:0000313" key="1">
    <source>
        <dbReference type="EMBL" id="ELR20802.1"/>
    </source>
</evidence>
<proteinExistence type="predicted"/>
<name>L8H6D8_ACACF</name>
<dbReference type="VEuPathDB" id="AmoebaDB:ACA1_055680"/>